<proteinExistence type="predicted"/>
<name>A0A7S4J7N9_9EUKA</name>
<protein>
    <recommendedName>
        <fullName evidence="1">PDZ domain-containing protein</fullName>
    </recommendedName>
</protein>
<dbReference type="EMBL" id="HBKO01033888">
    <property type="protein sequence ID" value="CAE2254950.1"/>
    <property type="molecule type" value="Transcribed_RNA"/>
</dbReference>
<sequence length="205" mass="22175">MIACSSSAHGLSSPVVARLARRASGGVRNVSPAMDFGDSFYEGFDAWAAEYPEEDRVTYPSLFKLPDNCYEVILEKPLGIAFIENNDGGVMVDYLVDGGNAAASGAIASGDTLLAVTACLAIGPKFERKLIPSRYIDFDTIMGAIGSNEPRFHKKRKNDVILQFARPGAPYENDGDPFEGGNRGVTDYLKSLEFPVDSPWRVNLG</sequence>
<reference evidence="2" key="1">
    <citation type="submission" date="2021-01" db="EMBL/GenBank/DDBJ databases">
        <authorList>
            <person name="Corre E."/>
            <person name="Pelletier E."/>
            <person name="Niang G."/>
            <person name="Scheremetjew M."/>
            <person name="Finn R."/>
            <person name="Kale V."/>
            <person name="Holt S."/>
            <person name="Cochrane G."/>
            <person name="Meng A."/>
            <person name="Brown T."/>
            <person name="Cohen L."/>
        </authorList>
    </citation>
    <scope>NUCLEOTIDE SEQUENCE</scope>
    <source>
        <strain evidence="2">UIO037</strain>
    </source>
</reference>
<dbReference type="PROSITE" id="PS50106">
    <property type="entry name" value="PDZ"/>
    <property type="match status" value="1"/>
</dbReference>
<dbReference type="AlphaFoldDB" id="A0A7S4J7N9"/>
<feature type="domain" description="PDZ" evidence="1">
    <location>
        <begin position="78"/>
        <end position="116"/>
    </location>
</feature>
<evidence type="ECO:0000259" key="1">
    <source>
        <dbReference type="PROSITE" id="PS50106"/>
    </source>
</evidence>
<dbReference type="Gene3D" id="2.30.42.10">
    <property type="match status" value="1"/>
</dbReference>
<dbReference type="SUPFAM" id="SSF50156">
    <property type="entry name" value="PDZ domain-like"/>
    <property type="match status" value="1"/>
</dbReference>
<accession>A0A7S4J7N9</accession>
<dbReference type="InterPro" id="IPR036034">
    <property type="entry name" value="PDZ_sf"/>
</dbReference>
<dbReference type="PANTHER" id="PTHR47661">
    <property type="entry name" value="PHOSPHOGLUCAN PHOSPHATASE LSF1, CHLOROPLASTIC"/>
    <property type="match status" value="1"/>
</dbReference>
<gene>
    <name evidence="2" type="ORF">CPOL0286_LOCUS15378</name>
</gene>
<organism evidence="2">
    <name type="scientific">Prymnesium polylepis</name>
    <dbReference type="NCBI Taxonomy" id="72548"/>
    <lineage>
        <taxon>Eukaryota</taxon>
        <taxon>Haptista</taxon>
        <taxon>Haptophyta</taxon>
        <taxon>Prymnesiophyceae</taxon>
        <taxon>Prymnesiales</taxon>
        <taxon>Prymnesiaceae</taxon>
        <taxon>Prymnesium</taxon>
    </lineage>
</organism>
<evidence type="ECO:0000313" key="2">
    <source>
        <dbReference type="EMBL" id="CAE2254950.1"/>
    </source>
</evidence>
<dbReference type="InterPro" id="IPR001478">
    <property type="entry name" value="PDZ"/>
</dbReference>